<sequence>MSDIINVIGKDIDPERDIFLGETSVQITGFWDYPSVHIVRSYQVRDTEDAGESAGGFYHIFHHKCGTTVVNYNRAQYEQVAKFIDVSDHWQIFYYNEEHGFWPVSKDWRYTG</sequence>
<accession>A0AAV4L9M2</accession>
<dbReference type="EMBL" id="BOQE01000001">
    <property type="protein sequence ID" value="GIM44492.1"/>
    <property type="molecule type" value="Genomic_DNA"/>
</dbReference>
<keyword evidence="2" id="KW-1185">Reference proteome</keyword>
<name>A0AAV4L9M2_9BACL</name>
<proteinExistence type="predicted"/>
<dbReference type="AlphaFoldDB" id="A0AAV4L9M2"/>
<dbReference type="RefSeq" id="WP_282197768.1">
    <property type="nucleotide sequence ID" value="NZ_BOQE01000001.1"/>
</dbReference>
<reference evidence="1" key="1">
    <citation type="journal article" date="2023" name="Int. J. Syst. Evol. Microbiol.">
        <title>Collibacillus ludicampi gen. nov., sp. nov., a new soil bacterium of the family Alicyclobacillaceae.</title>
        <authorList>
            <person name="Jojima T."/>
            <person name="Ioku Y."/>
            <person name="Fukuta Y."/>
            <person name="Shirasaka N."/>
            <person name="Matsumura Y."/>
            <person name="Mori M."/>
        </authorList>
    </citation>
    <scope>NUCLEOTIDE SEQUENCE</scope>
    <source>
        <strain evidence="1">TP075</strain>
    </source>
</reference>
<evidence type="ECO:0000313" key="1">
    <source>
        <dbReference type="EMBL" id="GIM44492.1"/>
    </source>
</evidence>
<dbReference type="Proteomes" id="UP001057291">
    <property type="component" value="Unassembled WGS sequence"/>
</dbReference>
<organism evidence="1 2">
    <name type="scientific">Collibacillus ludicampi</name>
    <dbReference type="NCBI Taxonomy" id="2771369"/>
    <lineage>
        <taxon>Bacteria</taxon>
        <taxon>Bacillati</taxon>
        <taxon>Bacillota</taxon>
        <taxon>Bacilli</taxon>
        <taxon>Bacillales</taxon>
        <taxon>Alicyclobacillaceae</taxon>
        <taxon>Collibacillus</taxon>
    </lineage>
</organism>
<gene>
    <name evidence="1" type="ORF">DNHGIG_00410</name>
</gene>
<evidence type="ECO:0000313" key="2">
    <source>
        <dbReference type="Proteomes" id="UP001057291"/>
    </source>
</evidence>
<protein>
    <submittedName>
        <fullName evidence="1">Uncharacterized protein</fullName>
    </submittedName>
</protein>
<comment type="caution">
    <text evidence="1">The sequence shown here is derived from an EMBL/GenBank/DDBJ whole genome shotgun (WGS) entry which is preliminary data.</text>
</comment>